<dbReference type="Pfam" id="PF00580">
    <property type="entry name" value="UvrD-helicase"/>
    <property type="match status" value="1"/>
</dbReference>
<dbReference type="InterPro" id="IPR013986">
    <property type="entry name" value="DExx_box_DNA_helicase_dom_sf"/>
</dbReference>
<feature type="binding site" evidence="11">
    <location>
        <begin position="123"/>
        <end position="130"/>
    </location>
    <ligand>
        <name>ATP</name>
        <dbReference type="ChEBI" id="CHEBI:30616"/>
    </ligand>
</feature>
<evidence type="ECO:0000256" key="9">
    <source>
        <dbReference type="ARBA" id="ARBA00034808"/>
    </source>
</evidence>
<keyword evidence="7" id="KW-0413">Isomerase</keyword>
<dbReference type="CDD" id="cd17932">
    <property type="entry name" value="DEXQc_UvrD"/>
    <property type="match status" value="1"/>
</dbReference>
<evidence type="ECO:0000256" key="2">
    <source>
        <dbReference type="ARBA" id="ARBA00022741"/>
    </source>
</evidence>
<comment type="catalytic activity">
    <reaction evidence="8">
        <text>Couples ATP hydrolysis with the unwinding of duplex DNA by translocating in the 3'-5' direction.</text>
        <dbReference type="EC" id="5.6.2.4"/>
    </reaction>
</comment>
<dbReference type="InterPro" id="IPR014016">
    <property type="entry name" value="UvrD-like_ATP-bd"/>
</dbReference>
<dbReference type="Gene3D" id="3.40.50.300">
    <property type="entry name" value="P-loop containing nucleotide triphosphate hydrolases"/>
    <property type="match status" value="2"/>
</dbReference>
<proteinExistence type="inferred from homology"/>
<evidence type="ECO:0000313" key="16">
    <source>
        <dbReference type="EMBL" id="MBD2532999.1"/>
    </source>
</evidence>
<evidence type="ECO:0000313" key="17">
    <source>
        <dbReference type="Proteomes" id="UP000623440"/>
    </source>
</evidence>
<sequence>MLTEDQHRRLQRQKKALEETWDISHDKITKIRKQLAIETGVTIKFQLKHELQEEENQLAILTETIEKIEQQLKPPLLHFQESVVIPLEPQKINPIIQDSIESKESDLFQNIIENNHSHLRVLAGPGTGKTFSLIRRVGKLIQNGISPSRILVCTFTRTAASDLRKEISILGLQGADAVYAGTIHGFCFSLLSKSIVLQLTGRVLRTILNFEDRFLIEDLKSKNFDTVSKCKKRLQAFNAAWARLYTEDPGWPAEPIDHEFNQVLKAWLHFHKAMLIGEVVPETLRYLRENPASDDRKAFDHILVDEYQDLNHAEQVLIELLAEAGTLMIIGDEDQSIYSFKYAYPEGIKTFGNRHSDIQDERLQDCHRCPRIVIDMANHLISHNKNRSPRKIIPVNNSITGEVYVVQWKSIEQEAEGIARFINTRVTSGDVKPGRILVLAPRRKFGYAIRDALNSINIQAYSFFLEEELDGNPKNLLECQAQQAFTLLTLLTNPEDYVALRCWCGFGNNSLIKNTWNKFRSYCEENSISLKEAQAQLLSGTFKISRSEYFINRLNELETKLAYLKTLRGSDLVDALFPSSEDWAEPFRSISSSIEDTEQRGEISPAVANHCYRQRFDIEHMLRFSKQRLLMTEFQTPDVEHEENWIRLVMLAYAQLWAAKDLATHLPRPWERYLKPHNDKIVTPSVVQRDFQTIISEIGTPARSPKTRGNSIGRVQGQAQT</sequence>
<dbReference type="SUPFAM" id="SSF52540">
    <property type="entry name" value="P-loop containing nucleoside triphosphate hydrolases"/>
    <property type="match status" value="1"/>
</dbReference>
<keyword evidence="6" id="KW-0238">DNA-binding</keyword>
<keyword evidence="3 11" id="KW-0378">Hydrolase</keyword>
<evidence type="ECO:0000256" key="11">
    <source>
        <dbReference type="PROSITE-ProRule" id="PRU00560"/>
    </source>
</evidence>
<feature type="coiled-coil region" evidence="12">
    <location>
        <begin position="44"/>
        <end position="71"/>
    </location>
</feature>
<comment type="similarity">
    <text evidence="1">Belongs to the helicase family. UvrD subfamily.</text>
</comment>
<dbReference type="InterPro" id="IPR027417">
    <property type="entry name" value="P-loop_NTPase"/>
</dbReference>
<dbReference type="GO" id="GO:0004386">
    <property type="term" value="F:helicase activity"/>
    <property type="evidence" value="ECO:0007669"/>
    <property type="project" value="UniProtKB-KW"/>
</dbReference>
<evidence type="ECO:0000259" key="14">
    <source>
        <dbReference type="PROSITE" id="PS51198"/>
    </source>
</evidence>
<evidence type="ECO:0000256" key="6">
    <source>
        <dbReference type="ARBA" id="ARBA00023125"/>
    </source>
</evidence>
<dbReference type="PROSITE" id="PS51198">
    <property type="entry name" value="UVRD_HELICASE_ATP_BIND"/>
    <property type="match status" value="1"/>
</dbReference>
<dbReference type="EC" id="5.6.2.4" evidence="9"/>
<feature type="domain" description="UvrD-like helicase ATP-binding" evidence="14">
    <location>
        <begin position="102"/>
        <end position="370"/>
    </location>
</feature>
<protein>
    <recommendedName>
        <fullName evidence="9">DNA 3'-5' helicase</fullName>
        <ecNumber evidence="9">5.6.2.4</ecNumber>
    </recommendedName>
</protein>
<dbReference type="InterPro" id="IPR014017">
    <property type="entry name" value="DNA_helicase_UvrD-like_C"/>
</dbReference>
<keyword evidence="12" id="KW-0175">Coiled coil</keyword>
<dbReference type="PROSITE" id="PS51217">
    <property type="entry name" value="UVRD_HELICASE_CTER"/>
    <property type="match status" value="1"/>
</dbReference>
<evidence type="ECO:0000256" key="13">
    <source>
        <dbReference type="SAM" id="MobiDB-lite"/>
    </source>
</evidence>
<accession>A0ABR8DUX2</accession>
<dbReference type="EMBL" id="JACJSI010000078">
    <property type="protein sequence ID" value="MBD2532999.1"/>
    <property type="molecule type" value="Genomic_DNA"/>
</dbReference>
<evidence type="ECO:0000256" key="5">
    <source>
        <dbReference type="ARBA" id="ARBA00022840"/>
    </source>
</evidence>
<dbReference type="PANTHER" id="PTHR11070">
    <property type="entry name" value="UVRD / RECB / PCRA DNA HELICASE FAMILY MEMBER"/>
    <property type="match status" value="1"/>
</dbReference>
<feature type="region of interest" description="Disordered" evidence="13">
    <location>
        <begin position="699"/>
        <end position="721"/>
    </location>
</feature>
<dbReference type="Gene3D" id="1.10.10.160">
    <property type="match status" value="1"/>
</dbReference>
<feature type="non-terminal residue" evidence="16">
    <location>
        <position position="721"/>
    </location>
</feature>
<evidence type="ECO:0000256" key="4">
    <source>
        <dbReference type="ARBA" id="ARBA00022806"/>
    </source>
</evidence>
<name>A0ABR8DUX2_9NOSO</name>
<evidence type="ECO:0000256" key="12">
    <source>
        <dbReference type="SAM" id="Coils"/>
    </source>
</evidence>
<comment type="caution">
    <text evidence="16">The sequence shown here is derived from an EMBL/GenBank/DDBJ whole genome shotgun (WGS) entry which is preliminary data.</text>
</comment>
<organism evidence="16 17">
    <name type="scientific">Nostoc flagelliforme FACHB-838</name>
    <dbReference type="NCBI Taxonomy" id="2692904"/>
    <lineage>
        <taxon>Bacteria</taxon>
        <taxon>Bacillati</taxon>
        <taxon>Cyanobacteriota</taxon>
        <taxon>Cyanophyceae</taxon>
        <taxon>Nostocales</taxon>
        <taxon>Nostocaceae</taxon>
        <taxon>Nostoc</taxon>
    </lineage>
</organism>
<evidence type="ECO:0000256" key="3">
    <source>
        <dbReference type="ARBA" id="ARBA00022801"/>
    </source>
</evidence>
<dbReference type="InterPro" id="IPR000212">
    <property type="entry name" value="DNA_helicase_UvrD/REP"/>
</dbReference>
<evidence type="ECO:0000256" key="1">
    <source>
        <dbReference type="ARBA" id="ARBA00009922"/>
    </source>
</evidence>
<feature type="domain" description="UvrD-like helicase C-terminal" evidence="15">
    <location>
        <begin position="371"/>
        <end position="656"/>
    </location>
</feature>
<evidence type="ECO:0000259" key="15">
    <source>
        <dbReference type="PROSITE" id="PS51217"/>
    </source>
</evidence>
<keyword evidence="5 11" id="KW-0067">ATP-binding</keyword>
<comment type="catalytic activity">
    <reaction evidence="10">
        <text>ATP + H2O = ADP + phosphate + H(+)</text>
        <dbReference type="Rhea" id="RHEA:13065"/>
        <dbReference type="ChEBI" id="CHEBI:15377"/>
        <dbReference type="ChEBI" id="CHEBI:15378"/>
        <dbReference type="ChEBI" id="CHEBI:30616"/>
        <dbReference type="ChEBI" id="CHEBI:43474"/>
        <dbReference type="ChEBI" id="CHEBI:456216"/>
        <dbReference type="EC" id="5.6.2.4"/>
    </reaction>
</comment>
<evidence type="ECO:0000256" key="7">
    <source>
        <dbReference type="ARBA" id="ARBA00023235"/>
    </source>
</evidence>
<keyword evidence="4 11" id="KW-0347">Helicase</keyword>
<dbReference type="Gene3D" id="1.10.486.10">
    <property type="entry name" value="PCRA, domain 4"/>
    <property type="match status" value="1"/>
</dbReference>
<keyword evidence="2 11" id="KW-0547">Nucleotide-binding</keyword>
<evidence type="ECO:0000256" key="8">
    <source>
        <dbReference type="ARBA" id="ARBA00034617"/>
    </source>
</evidence>
<dbReference type="Proteomes" id="UP000623440">
    <property type="component" value="Unassembled WGS sequence"/>
</dbReference>
<keyword evidence="17" id="KW-1185">Reference proteome</keyword>
<evidence type="ECO:0000256" key="10">
    <source>
        <dbReference type="ARBA" id="ARBA00048988"/>
    </source>
</evidence>
<reference evidence="16 17" key="1">
    <citation type="journal article" date="2020" name="ISME J.">
        <title>Comparative genomics reveals insights into cyanobacterial evolution and habitat adaptation.</title>
        <authorList>
            <person name="Chen M.Y."/>
            <person name="Teng W.K."/>
            <person name="Zhao L."/>
            <person name="Hu C.X."/>
            <person name="Zhou Y.K."/>
            <person name="Han B.P."/>
            <person name="Song L.R."/>
            <person name="Shu W.S."/>
        </authorList>
    </citation>
    <scope>NUCLEOTIDE SEQUENCE [LARGE SCALE GENOMIC DNA]</scope>
    <source>
        <strain evidence="16 17">FACHB-838</strain>
    </source>
</reference>
<dbReference type="PANTHER" id="PTHR11070:SF2">
    <property type="entry name" value="ATP-DEPENDENT DNA HELICASE SRS2"/>
    <property type="match status" value="1"/>
</dbReference>
<gene>
    <name evidence="16" type="ORF">H6G97_26870</name>
</gene>